<dbReference type="Gene3D" id="3.30.420.40">
    <property type="match status" value="2"/>
</dbReference>
<dbReference type="EMBL" id="BMKX01000002">
    <property type="protein sequence ID" value="GGJ53214.1"/>
    <property type="molecule type" value="Genomic_DNA"/>
</dbReference>
<reference evidence="3" key="1">
    <citation type="journal article" date="2019" name="Int. J. Syst. Evol. Microbiol.">
        <title>The Global Catalogue of Microorganisms (GCM) 10K type strain sequencing project: providing services to taxonomists for standard genome sequencing and annotation.</title>
        <authorList>
            <consortium name="The Broad Institute Genomics Platform"/>
            <consortium name="The Broad Institute Genome Sequencing Center for Infectious Disease"/>
            <person name="Wu L."/>
            <person name="Ma J."/>
        </authorList>
    </citation>
    <scope>NUCLEOTIDE SEQUENCE [LARGE SCALE GENOMIC DNA]</scope>
    <source>
        <strain evidence="3">CGMCC 1.3685</strain>
    </source>
</reference>
<organism evidence="2 3">
    <name type="scientific">Glutamicibacter ardleyensis</name>
    <dbReference type="NCBI Taxonomy" id="225894"/>
    <lineage>
        <taxon>Bacteria</taxon>
        <taxon>Bacillati</taxon>
        <taxon>Actinomycetota</taxon>
        <taxon>Actinomycetes</taxon>
        <taxon>Micrococcales</taxon>
        <taxon>Micrococcaceae</taxon>
        <taxon>Glutamicibacter</taxon>
    </lineage>
</organism>
<proteinExistence type="inferred from homology"/>
<dbReference type="Pfam" id="PF00480">
    <property type="entry name" value="ROK"/>
    <property type="match status" value="1"/>
</dbReference>
<comment type="similarity">
    <text evidence="1">Belongs to the ROK (NagC/XylR) family.</text>
</comment>
<dbReference type="InterPro" id="IPR043129">
    <property type="entry name" value="ATPase_NBD"/>
</dbReference>
<dbReference type="InterPro" id="IPR049874">
    <property type="entry name" value="ROK_cs"/>
</dbReference>
<evidence type="ECO:0000313" key="3">
    <source>
        <dbReference type="Proteomes" id="UP000606115"/>
    </source>
</evidence>
<dbReference type="RefSeq" id="WP_188684149.1">
    <property type="nucleotide sequence ID" value="NZ_BMKX01000002.1"/>
</dbReference>
<dbReference type="PROSITE" id="PS01125">
    <property type="entry name" value="ROK"/>
    <property type="match status" value="1"/>
</dbReference>
<sequence>MSAENLAIGIDIGGTKIAGGIVDGNGQILRRSFRPTPGQNAALTEDAIAAVVNELSDGNQQLPVGIGAAGWINRSGSHVLFSPHLAWRDEPVLERLEAKMNRKITLNNDADAAGWAEHRFGAARGEELSVCLTLGTGIGGAIIFDNRILRGSFGVAGEFGHQTLVVEGHRCPCGNRGCWEQYVSGNALGREAAELVRLNSPRAHNLREACSADPALVTGAMVTSLAANGDLACMELIEEMGHWLGLGISNLAAVLDPGVVVIGGGLGSASTSLIATAEATYRKLLPGRGYRPYARIVRAQLGADAGLIGAADLARHDR</sequence>
<dbReference type="Proteomes" id="UP000606115">
    <property type="component" value="Unassembled WGS sequence"/>
</dbReference>
<protein>
    <submittedName>
        <fullName evidence="2">Glucokinase</fullName>
    </submittedName>
</protein>
<evidence type="ECO:0000313" key="2">
    <source>
        <dbReference type="EMBL" id="GGJ53214.1"/>
    </source>
</evidence>
<dbReference type="PANTHER" id="PTHR18964">
    <property type="entry name" value="ROK (REPRESSOR, ORF, KINASE) FAMILY"/>
    <property type="match status" value="1"/>
</dbReference>
<dbReference type="PANTHER" id="PTHR18964:SF173">
    <property type="entry name" value="GLUCOKINASE"/>
    <property type="match status" value="1"/>
</dbReference>
<accession>A0ABQ2DEM4</accession>
<name>A0ABQ2DEM4_9MICC</name>
<dbReference type="InterPro" id="IPR000600">
    <property type="entry name" value="ROK"/>
</dbReference>
<dbReference type="GeneID" id="303303362"/>
<dbReference type="SUPFAM" id="SSF53067">
    <property type="entry name" value="Actin-like ATPase domain"/>
    <property type="match status" value="1"/>
</dbReference>
<comment type="caution">
    <text evidence="2">The sequence shown here is derived from an EMBL/GenBank/DDBJ whole genome shotgun (WGS) entry which is preliminary data.</text>
</comment>
<gene>
    <name evidence="2" type="ORF">GCM10007173_09670</name>
</gene>
<keyword evidence="3" id="KW-1185">Reference proteome</keyword>
<evidence type="ECO:0000256" key="1">
    <source>
        <dbReference type="ARBA" id="ARBA00006479"/>
    </source>
</evidence>